<accession>H2XJF9</accession>
<dbReference type="EMBL" id="EAAA01000081">
    <property type="status" value="NOT_ANNOTATED_CDS"/>
    <property type="molecule type" value="Genomic_DNA"/>
</dbReference>
<organism evidence="1 2">
    <name type="scientific">Ciona intestinalis</name>
    <name type="common">Transparent sea squirt</name>
    <name type="synonym">Ascidia intestinalis</name>
    <dbReference type="NCBI Taxonomy" id="7719"/>
    <lineage>
        <taxon>Eukaryota</taxon>
        <taxon>Metazoa</taxon>
        <taxon>Chordata</taxon>
        <taxon>Tunicata</taxon>
        <taxon>Ascidiacea</taxon>
        <taxon>Phlebobranchia</taxon>
        <taxon>Cionidae</taxon>
        <taxon>Ciona</taxon>
    </lineage>
</organism>
<evidence type="ECO:0000313" key="1">
    <source>
        <dbReference type="Ensembl" id="ENSCINP00000029791.1"/>
    </source>
</evidence>
<protein>
    <submittedName>
        <fullName evidence="1">Uncharacterized protein</fullName>
    </submittedName>
</protein>
<keyword evidence="2" id="KW-1185">Reference proteome</keyword>
<dbReference type="HOGENOM" id="CLU_3210000_0_0_1"/>
<name>H2XJF9_CIOIN</name>
<reference evidence="2" key="1">
    <citation type="journal article" date="2002" name="Science">
        <title>The draft genome of Ciona intestinalis: insights into chordate and vertebrate origins.</title>
        <authorList>
            <person name="Dehal P."/>
            <person name="Satou Y."/>
            <person name="Campbell R.K."/>
            <person name="Chapman J."/>
            <person name="Degnan B."/>
            <person name="De Tomaso A."/>
            <person name="Davidson B."/>
            <person name="Di Gregorio A."/>
            <person name="Gelpke M."/>
            <person name="Goodstein D.M."/>
            <person name="Harafuji N."/>
            <person name="Hastings K.E."/>
            <person name="Ho I."/>
            <person name="Hotta K."/>
            <person name="Huang W."/>
            <person name="Kawashima T."/>
            <person name="Lemaire P."/>
            <person name="Martinez D."/>
            <person name="Meinertzhagen I.A."/>
            <person name="Necula S."/>
            <person name="Nonaka M."/>
            <person name="Putnam N."/>
            <person name="Rash S."/>
            <person name="Saiga H."/>
            <person name="Satake M."/>
            <person name="Terry A."/>
            <person name="Yamada L."/>
            <person name="Wang H.G."/>
            <person name="Awazu S."/>
            <person name="Azumi K."/>
            <person name="Boore J."/>
            <person name="Branno M."/>
            <person name="Chin-Bow S."/>
            <person name="DeSantis R."/>
            <person name="Doyle S."/>
            <person name="Francino P."/>
            <person name="Keys D.N."/>
            <person name="Haga S."/>
            <person name="Hayashi H."/>
            <person name="Hino K."/>
            <person name="Imai K.S."/>
            <person name="Inaba K."/>
            <person name="Kano S."/>
            <person name="Kobayashi K."/>
            <person name="Kobayashi M."/>
            <person name="Lee B.I."/>
            <person name="Makabe K.W."/>
            <person name="Manohar C."/>
            <person name="Matassi G."/>
            <person name="Medina M."/>
            <person name="Mochizuki Y."/>
            <person name="Mount S."/>
            <person name="Morishita T."/>
            <person name="Miura S."/>
            <person name="Nakayama A."/>
            <person name="Nishizaka S."/>
            <person name="Nomoto H."/>
            <person name="Ohta F."/>
            <person name="Oishi K."/>
            <person name="Rigoutsos I."/>
            <person name="Sano M."/>
            <person name="Sasaki A."/>
            <person name="Sasakura Y."/>
            <person name="Shoguchi E."/>
            <person name="Shin-i T."/>
            <person name="Spagnuolo A."/>
            <person name="Stainier D."/>
            <person name="Suzuki M.M."/>
            <person name="Tassy O."/>
            <person name="Takatori N."/>
            <person name="Tokuoka M."/>
            <person name="Yagi K."/>
            <person name="Yoshizaki F."/>
            <person name="Wada S."/>
            <person name="Zhang C."/>
            <person name="Hyatt P.D."/>
            <person name="Larimer F."/>
            <person name="Detter C."/>
            <person name="Doggett N."/>
            <person name="Glavina T."/>
            <person name="Hawkins T."/>
            <person name="Richardson P."/>
            <person name="Lucas S."/>
            <person name="Kohara Y."/>
            <person name="Levine M."/>
            <person name="Satoh N."/>
            <person name="Rokhsar D.S."/>
        </authorList>
    </citation>
    <scope>NUCLEOTIDE SEQUENCE [LARGE SCALE GENOMIC DNA]</scope>
</reference>
<reference evidence="1" key="4">
    <citation type="submission" date="2025-09" db="UniProtKB">
        <authorList>
            <consortium name="Ensembl"/>
        </authorList>
    </citation>
    <scope>IDENTIFICATION</scope>
</reference>
<dbReference type="InParanoid" id="H2XJF9"/>
<dbReference type="Proteomes" id="UP000008144">
    <property type="component" value="Chromosome 1"/>
</dbReference>
<proteinExistence type="predicted"/>
<sequence>SPPTREITDFTPKLEKQTAKIIANLRIENENHNKYLYIFQIRVIN</sequence>
<reference evidence="1" key="2">
    <citation type="journal article" date="2008" name="Genome Biol.">
        <title>Improved genome assembly and evidence-based global gene model set for the chordate Ciona intestinalis: new insight into intron and operon populations.</title>
        <authorList>
            <person name="Satou Y."/>
            <person name="Mineta K."/>
            <person name="Ogasawara M."/>
            <person name="Sasakura Y."/>
            <person name="Shoguchi E."/>
            <person name="Ueno K."/>
            <person name="Yamada L."/>
            <person name="Matsumoto J."/>
            <person name="Wasserscheid J."/>
            <person name="Dewar K."/>
            <person name="Wiley G.B."/>
            <person name="Macmil S.L."/>
            <person name="Roe B.A."/>
            <person name="Zeller R.W."/>
            <person name="Hastings K.E."/>
            <person name="Lemaire P."/>
            <person name="Lindquist E."/>
            <person name="Endo T."/>
            <person name="Hotta K."/>
            <person name="Inaba K."/>
        </authorList>
    </citation>
    <scope>NUCLEOTIDE SEQUENCE [LARGE SCALE GENOMIC DNA]</scope>
    <source>
        <strain evidence="1">wild type</strain>
    </source>
</reference>
<reference evidence="1" key="3">
    <citation type="submission" date="2025-08" db="UniProtKB">
        <authorList>
            <consortium name="Ensembl"/>
        </authorList>
    </citation>
    <scope>IDENTIFICATION</scope>
</reference>
<evidence type="ECO:0000313" key="2">
    <source>
        <dbReference type="Proteomes" id="UP000008144"/>
    </source>
</evidence>
<dbReference type="AlphaFoldDB" id="H2XJF9"/>
<dbReference type="Ensembl" id="ENSCINT00000037232.1">
    <property type="protein sequence ID" value="ENSCINP00000029791.1"/>
    <property type="gene ID" value="ENSCING00000023128.1"/>
</dbReference>